<evidence type="ECO:0000313" key="8">
    <source>
        <dbReference type="EMBL" id="ERN18593.1"/>
    </source>
</evidence>
<evidence type="ECO:0000256" key="6">
    <source>
        <dbReference type="ARBA" id="ARBA00024199"/>
    </source>
</evidence>
<keyword evidence="5" id="KW-0539">Nucleus</keyword>
<dbReference type="InterPro" id="IPR044670">
    <property type="entry name" value="SOFL"/>
</dbReference>
<organism evidence="8 9">
    <name type="scientific">Amborella trichopoda</name>
    <dbReference type="NCBI Taxonomy" id="13333"/>
    <lineage>
        <taxon>Eukaryota</taxon>
        <taxon>Viridiplantae</taxon>
        <taxon>Streptophyta</taxon>
        <taxon>Embryophyta</taxon>
        <taxon>Tracheophyta</taxon>
        <taxon>Spermatophyta</taxon>
        <taxon>Magnoliopsida</taxon>
        <taxon>Amborellales</taxon>
        <taxon>Amborellaceae</taxon>
        <taxon>Amborella</taxon>
    </lineage>
</organism>
<accession>U5DDX0</accession>
<dbReference type="GO" id="GO:0009691">
    <property type="term" value="P:cytokinin biosynthetic process"/>
    <property type="evidence" value="ECO:0007669"/>
    <property type="project" value="UniProtKB-KW"/>
</dbReference>
<keyword evidence="3" id="KW-0203">Cytokinin biosynthesis</keyword>
<dbReference type="PANTHER" id="PTHR33347:SF1">
    <property type="entry name" value="PROTEIN SOB FIVE-LIKE 5"/>
    <property type="match status" value="1"/>
</dbReference>
<sequence>MGGSECSSACESGWTMYLDQSLGKPIPHTLKTGDDRPKTWSFVEREEQEEEESLSMVSDASSGPPLQNLCACDGVNNGFLLDQSGKRRRIGRDEKDPSSILEDTASSPVSSFPKSGLTLTNDNNLEYIHANHPFNVAGTSTIAEQLWAFLHQTS</sequence>
<comment type="similarity">
    <text evidence="6">Belongs to the SOFL plant protein family.</text>
</comment>
<evidence type="ECO:0000313" key="9">
    <source>
        <dbReference type="Proteomes" id="UP000017836"/>
    </source>
</evidence>
<gene>
    <name evidence="8" type="ORF">AMTR_s00065p00142450</name>
</gene>
<evidence type="ECO:0000256" key="3">
    <source>
        <dbReference type="ARBA" id="ARBA00022712"/>
    </source>
</evidence>
<evidence type="ECO:0000256" key="7">
    <source>
        <dbReference type="SAM" id="MobiDB-lite"/>
    </source>
</evidence>
<feature type="region of interest" description="Disordered" evidence="7">
    <location>
        <begin position="84"/>
        <end position="114"/>
    </location>
</feature>
<evidence type="ECO:0000256" key="2">
    <source>
        <dbReference type="ARBA" id="ARBA00022490"/>
    </source>
</evidence>
<dbReference type="EMBL" id="KI392088">
    <property type="protein sequence ID" value="ERN18593.1"/>
    <property type="molecule type" value="Genomic_DNA"/>
</dbReference>
<comment type="subcellular location">
    <subcellularLocation>
        <location evidence="1">Cytoplasm</location>
    </subcellularLocation>
</comment>
<keyword evidence="9" id="KW-1185">Reference proteome</keyword>
<dbReference type="PANTHER" id="PTHR33347">
    <property type="entry name" value="OSJNBA0091C07.3 PROTEIN"/>
    <property type="match status" value="1"/>
</dbReference>
<dbReference type="HOGENOM" id="CLU_1706644_0_0_1"/>
<evidence type="ECO:0000256" key="5">
    <source>
        <dbReference type="ARBA" id="ARBA00023242"/>
    </source>
</evidence>
<dbReference type="GO" id="GO:0009736">
    <property type="term" value="P:cytokinin-activated signaling pathway"/>
    <property type="evidence" value="ECO:0007669"/>
    <property type="project" value="UniProtKB-KW"/>
</dbReference>
<keyword evidence="2" id="KW-0963">Cytoplasm</keyword>
<proteinExistence type="inferred from homology"/>
<dbReference type="Proteomes" id="UP000017836">
    <property type="component" value="Unassembled WGS sequence"/>
</dbReference>
<reference evidence="9" key="1">
    <citation type="journal article" date="2013" name="Science">
        <title>The Amborella genome and the evolution of flowering plants.</title>
        <authorList>
            <consortium name="Amborella Genome Project"/>
        </authorList>
    </citation>
    <scope>NUCLEOTIDE SEQUENCE [LARGE SCALE GENOMIC DNA]</scope>
</reference>
<keyword evidence="4" id="KW-0932">Cytokinin signaling pathway</keyword>
<dbReference type="Gramene" id="ERN18593">
    <property type="protein sequence ID" value="ERN18593"/>
    <property type="gene ID" value="AMTR_s00065p00142450"/>
</dbReference>
<evidence type="ECO:0000256" key="1">
    <source>
        <dbReference type="ARBA" id="ARBA00004496"/>
    </source>
</evidence>
<dbReference type="eggNOG" id="ENOG502S0VS">
    <property type="taxonomic scope" value="Eukaryota"/>
</dbReference>
<name>U5DDX0_AMBTC</name>
<feature type="compositionally biased region" description="Polar residues" evidence="7">
    <location>
        <begin position="104"/>
        <end position="114"/>
    </location>
</feature>
<evidence type="ECO:0000256" key="4">
    <source>
        <dbReference type="ARBA" id="ARBA00022864"/>
    </source>
</evidence>
<dbReference type="GO" id="GO:0005737">
    <property type="term" value="C:cytoplasm"/>
    <property type="evidence" value="ECO:0007669"/>
    <property type="project" value="UniProtKB-SubCell"/>
</dbReference>
<protein>
    <submittedName>
        <fullName evidence="8">Uncharacterized protein</fullName>
    </submittedName>
</protein>
<dbReference type="AlphaFoldDB" id="U5DDX0"/>